<keyword evidence="3 7" id="KW-0227">DNA damage</keyword>
<feature type="chain" id="PRO_5024414512" description="DNA ligase B" evidence="8">
    <location>
        <begin position="19"/>
        <end position="556"/>
    </location>
</feature>
<dbReference type="Gene3D" id="1.10.287.610">
    <property type="entry name" value="Helix hairpin bin"/>
    <property type="match status" value="1"/>
</dbReference>
<dbReference type="Pfam" id="PF03120">
    <property type="entry name" value="OB_DNA_ligase"/>
    <property type="match status" value="1"/>
</dbReference>
<evidence type="ECO:0000256" key="2">
    <source>
        <dbReference type="ARBA" id="ARBA00022705"/>
    </source>
</evidence>
<evidence type="ECO:0000256" key="8">
    <source>
        <dbReference type="SAM" id="SignalP"/>
    </source>
</evidence>
<dbReference type="SUPFAM" id="SSF56091">
    <property type="entry name" value="DNA ligase/mRNA capping enzyme, catalytic domain"/>
    <property type="match status" value="1"/>
</dbReference>
<dbReference type="Gene3D" id="3.30.470.30">
    <property type="entry name" value="DNA ligase/mRNA capping enzyme"/>
    <property type="match status" value="1"/>
</dbReference>
<dbReference type="OrthoDB" id="9759736at2"/>
<dbReference type="Gene3D" id="1.10.150.20">
    <property type="entry name" value="5' to 3' exonuclease, C-terminal subdomain"/>
    <property type="match status" value="2"/>
</dbReference>
<evidence type="ECO:0000256" key="5">
    <source>
        <dbReference type="ARBA" id="ARBA00023204"/>
    </source>
</evidence>
<dbReference type="InterPro" id="IPR001679">
    <property type="entry name" value="DNA_ligase"/>
</dbReference>
<dbReference type="InterPro" id="IPR050326">
    <property type="entry name" value="NAD_dep_DNA_ligaseB"/>
</dbReference>
<dbReference type="SUPFAM" id="SSF47781">
    <property type="entry name" value="RuvA domain 2-like"/>
    <property type="match status" value="1"/>
</dbReference>
<dbReference type="InterPro" id="IPR012340">
    <property type="entry name" value="NA-bd_OB-fold"/>
</dbReference>
<keyword evidence="1 7" id="KW-0436">Ligase</keyword>
<comment type="catalytic activity">
    <reaction evidence="6 7">
        <text>NAD(+) + (deoxyribonucleotide)n-3'-hydroxyl + 5'-phospho-(deoxyribonucleotide)m = (deoxyribonucleotide)n+m + AMP + beta-nicotinamide D-nucleotide.</text>
        <dbReference type="EC" id="6.5.1.2"/>
    </reaction>
</comment>
<proteinExistence type="inferred from homology"/>
<dbReference type="PANTHER" id="PTHR47810:SF1">
    <property type="entry name" value="DNA LIGASE B"/>
    <property type="match status" value="1"/>
</dbReference>
<dbReference type="NCBIfam" id="NF005987">
    <property type="entry name" value="PRK08097.1"/>
    <property type="match status" value="1"/>
</dbReference>
<organism evidence="10 11">
    <name type="scientific">Pseudomonas mosselii</name>
    <dbReference type="NCBI Taxonomy" id="78327"/>
    <lineage>
        <taxon>Bacteria</taxon>
        <taxon>Pseudomonadati</taxon>
        <taxon>Pseudomonadota</taxon>
        <taxon>Gammaproteobacteria</taxon>
        <taxon>Pseudomonadales</taxon>
        <taxon>Pseudomonadaceae</taxon>
        <taxon>Pseudomonas</taxon>
    </lineage>
</organism>
<feature type="domain" description="NAD-dependent DNA ligase N-terminal" evidence="9">
    <location>
        <begin position="28"/>
        <end position="425"/>
    </location>
</feature>
<name>A0A5R8Z9P0_9PSED</name>
<dbReference type="Pfam" id="PF14520">
    <property type="entry name" value="HHH_5"/>
    <property type="match status" value="1"/>
</dbReference>
<feature type="signal peptide" evidence="8">
    <location>
        <begin position="1"/>
        <end position="18"/>
    </location>
</feature>
<dbReference type="InterPro" id="IPR013839">
    <property type="entry name" value="DNAligase_adenylation"/>
</dbReference>
<evidence type="ECO:0000256" key="1">
    <source>
        <dbReference type="ARBA" id="ARBA00022598"/>
    </source>
</evidence>
<dbReference type="EMBL" id="VAUO01000003">
    <property type="protein sequence ID" value="TLP61757.1"/>
    <property type="molecule type" value="Genomic_DNA"/>
</dbReference>
<keyword evidence="8" id="KW-0732">Signal</keyword>
<dbReference type="SUPFAM" id="SSF50249">
    <property type="entry name" value="Nucleic acid-binding proteins"/>
    <property type="match status" value="1"/>
</dbReference>
<dbReference type="Gene3D" id="2.40.50.140">
    <property type="entry name" value="Nucleic acid-binding proteins"/>
    <property type="match status" value="1"/>
</dbReference>
<dbReference type="PIRSF" id="PIRSF001604">
    <property type="entry name" value="LigA"/>
    <property type="match status" value="1"/>
</dbReference>
<evidence type="ECO:0000256" key="6">
    <source>
        <dbReference type="ARBA" id="ARBA00034005"/>
    </source>
</evidence>
<dbReference type="GO" id="GO:0006260">
    <property type="term" value="P:DNA replication"/>
    <property type="evidence" value="ECO:0007669"/>
    <property type="project" value="UniProtKB-KW"/>
</dbReference>
<dbReference type="HAMAP" id="MF_01587">
    <property type="entry name" value="DNA_ligase_B"/>
    <property type="match status" value="1"/>
</dbReference>
<feature type="active site" description="N6-AMP-lysine intermediate" evidence="7">
    <location>
        <position position="123"/>
    </location>
</feature>
<keyword evidence="5 7" id="KW-0234">DNA repair</keyword>
<evidence type="ECO:0000256" key="7">
    <source>
        <dbReference type="HAMAP-Rule" id="MF_01587"/>
    </source>
</evidence>
<keyword evidence="4 7" id="KW-0520">NAD</keyword>
<protein>
    <recommendedName>
        <fullName evidence="7">DNA ligase B</fullName>
        <ecNumber evidence="7">6.5.1.2</ecNumber>
    </recommendedName>
    <alternativeName>
        <fullName evidence="7">Polydeoxyribonucleotide synthase [NAD(+)] B</fullName>
    </alternativeName>
</protein>
<dbReference type="Proteomes" id="UP000309819">
    <property type="component" value="Unassembled WGS sequence"/>
</dbReference>
<evidence type="ECO:0000256" key="3">
    <source>
        <dbReference type="ARBA" id="ARBA00022763"/>
    </source>
</evidence>
<dbReference type="AlphaFoldDB" id="A0A5R8Z9P0"/>
<dbReference type="Pfam" id="PF01653">
    <property type="entry name" value="DNA_ligase_aden"/>
    <property type="match status" value="1"/>
</dbReference>
<evidence type="ECO:0000256" key="4">
    <source>
        <dbReference type="ARBA" id="ARBA00023027"/>
    </source>
</evidence>
<evidence type="ECO:0000313" key="10">
    <source>
        <dbReference type="EMBL" id="TLP61757.1"/>
    </source>
</evidence>
<evidence type="ECO:0000259" key="9">
    <source>
        <dbReference type="SMART" id="SM00532"/>
    </source>
</evidence>
<comment type="caution">
    <text evidence="10">The sequence shown here is derived from an EMBL/GenBank/DDBJ whole genome shotgun (WGS) entry which is preliminary data.</text>
</comment>
<dbReference type="SMART" id="SM00532">
    <property type="entry name" value="LIGANc"/>
    <property type="match status" value="1"/>
</dbReference>
<comment type="similarity">
    <text evidence="7">Belongs to the NAD-dependent DNA ligase family. LigB subfamily.</text>
</comment>
<comment type="function">
    <text evidence="7">Catalyzes the formation of phosphodiester linkages between 5'-phosphoryl and 3'-hydroxyl groups in double-stranded DNA using NAD as a coenzyme and as the energy source for the reaction.</text>
</comment>
<reference evidence="10 11" key="1">
    <citation type="submission" date="2019-05" db="EMBL/GenBank/DDBJ databases">
        <title>Pseudomonas sp. SC006 isolated from lettuce that can produce HBGAs.</title>
        <authorList>
            <person name="Wang D."/>
            <person name="Liao N."/>
            <person name="Liu D."/>
            <person name="Zhang Z."/>
            <person name="Zou S."/>
        </authorList>
    </citation>
    <scope>NUCLEOTIDE SEQUENCE [LARGE SCALE GENOMIC DNA]</scope>
    <source>
        <strain evidence="10 11">SC006</strain>
    </source>
</reference>
<dbReference type="GO" id="GO:0006281">
    <property type="term" value="P:DNA repair"/>
    <property type="evidence" value="ECO:0007669"/>
    <property type="project" value="UniProtKB-KW"/>
</dbReference>
<dbReference type="InterPro" id="IPR020923">
    <property type="entry name" value="DNA_ligase_B"/>
</dbReference>
<dbReference type="InterPro" id="IPR013840">
    <property type="entry name" value="DNAligase_N"/>
</dbReference>
<dbReference type="InterPro" id="IPR004150">
    <property type="entry name" value="NAD_DNA_ligase_OB"/>
</dbReference>
<dbReference type="EC" id="6.5.1.2" evidence="7"/>
<dbReference type="PANTHER" id="PTHR47810">
    <property type="entry name" value="DNA LIGASE"/>
    <property type="match status" value="1"/>
</dbReference>
<dbReference type="GO" id="GO:0003911">
    <property type="term" value="F:DNA ligase (NAD+) activity"/>
    <property type="evidence" value="ECO:0007669"/>
    <property type="project" value="UniProtKB-UniRule"/>
</dbReference>
<sequence>MPWLMLLILPLHVLIAQASECPPWSPEQAATELRQLRDTLSRWDDHYHRQGKALVADELYDQSRQRLQHLQGCFAQPGETNPLANAKGPIPHPVPHTGVDKLPDAEAVGRWLQGKHGVWLQPKVDGVAATLVYRRGRLVKLLSRGDGIQGHDWSRHIGVLSNIPQTLPEPLNMLLQGELYLRLDQHVQAQAGSVGARGAVAGLMARTHMSAEQGATVGLFVWDWPHGPNTQGERLARLAALGFADSQRLSVAIDRLEEAERWRQHWYRTPLPFATDGVILRQDSRPPAQRWQAKAPYWIAAWKYPYSQALAEVRAVQFRVGRTGRVTPVLKLRAVTLDDRQITQVSLGSLARWQALDIRPGDQVAISLAGLTIPRFEQVVHRARERPAVAAPAAEQYGPHTCWQASEGCEEQFIARLAWLSGKHGLAMPGTGPATWRRLVQGGQVRRMSDWLTLDASQLAALPGFGETRAKHLLHSFKAGRSRPFEQWLHGLGVPAPRTPPLLGDWTQLTTRTIDEWRAVPGIGTKRAHQLAGFFAAPQVQALAQQLQNLGIAGFE</sequence>
<keyword evidence="11" id="KW-1185">Reference proteome</keyword>
<evidence type="ECO:0000313" key="11">
    <source>
        <dbReference type="Proteomes" id="UP000309819"/>
    </source>
</evidence>
<keyword evidence="2 7" id="KW-0235">DNA replication</keyword>
<dbReference type="InterPro" id="IPR010994">
    <property type="entry name" value="RuvA_2-like"/>
</dbReference>
<accession>A0A5R8Z9P0</accession>
<gene>
    <name evidence="7 10" type="primary">ligB</name>
    <name evidence="10" type="ORF">FEM01_09685</name>
</gene>
<dbReference type="RefSeq" id="WP_138219219.1">
    <property type="nucleotide sequence ID" value="NZ_VAUO01000003.1"/>
</dbReference>